<dbReference type="KEGG" id="amn:RAM_37205"/>
<organism evidence="1 2">
    <name type="scientific">Amycolatopsis mediterranei (strain S699)</name>
    <name type="common">Nocardia mediterranei</name>
    <dbReference type="NCBI Taxonomy" id="713604"/>
    <lineage>
        <taxon>Bacteria</taxon>
        <taxon>Bacillati</taxon>
        <taxon>Actinomycetota</taxon>
        <taxon>Actinomycetes</taxon>
        <taxon>Pseudonocardiales</taxon>
        <taxon>Pseudonocardiaceae</taxon>
        <taxon>Amycolatopsis</taxon>
    </lineage>
</organism>
<evidence type="ECO:0000313" key="2">
    <source>
        <dbReference type="Proteomes" id="UP000006138"/>
    </source>
</evidence>
<evidence type="ECO:0000313" key="1">
    <source>
        <dbReference type="EMBL" id="AEK45908.1"/>
    </source>
</evidence>
<proteinExistence type="predicted"/>
<dbReference type="AlphaFoldDB" id="A0A9R0P406"/>
<keyword evidence="2" id="KW-1185">Reference proteome</keyword>
<name>A0A9R0P406_AMYMS</name>
<dbReference type="Proteomes" id="UP000006138">
    <property type="component" value="Chromosome"/>
</dbReference>
<accession>A0A9R0P406</accession>
<dbReference type="EMBL" id="CP002896">
    <property type="protein sequence ID" value="AEK45908.1"/>
    <property type="molecule type" value="Genomic_DNA"/>
</dbReference>
<gene>
    <name evidence="1" type="ordered locus">RAM_37205</name>
</gene>
<protein>
    <submittedName>
        <fullName evidence="1">Uncharacterized protein</fullName>
    </submittedName>
</protein>
<reference evidence="1 2" key="1">
    <citation type="journal article" date="2011" name="J. Bacteriol.">
        <title>Whole genome sequence of the rifamycin B-producing strain Amycolatopsis mediterranei S699.</title>
        <authorList>
            <person name="Verma M."/>
            <person name="Kaur J."/>
            <person name="Kumar M."/>
            <person name="Kumari K."/>
            <person name="Saxena A."/>
            <person name="Anand S."/>
            <person name="Nigam A."/>
            <person name="Ravi V."/>
            <person name="Raghuvanshi S."/>
            <person name="Khurana P."/>
            <person name="Tyagi A.K."/>
            <person name="Khurana J.P."/>
            <person name="Lal R."/>
        </authorList>
    </citation>
    <scope>NUCLEOTIDE SEQUENCE [LARGE SCALE GENOMIC DNA]</scope>
    <source>
        <strain evidence="1 2">S699</strain>
    </source>
</reference>
<sequence length="46" mass="4938">MALAAVTHARRGKPGAIAFNEVLLTLTAQVVRGTLPALQLLTSYRF</sequence>